<comment type="caution">
    <text evidence="2">The sequence shown here is derived from an EMBL/GenBank/DDBJ whole genome shotgun (WGS) entry which is preliminary data.</text>
</comment>
<dbReference type="RefSeq" id="WP_189499343.1">
    <property type="nucleotide sequence ID" value="NZ_BMZT01000015.1"/>
</dbReference>
<accession>A0ABV6SUR2</accession>
<name>A0ABV6SUR2_9GAMM</name>
<feature type="transmembrane region" description="Helical" evidence="1">
    <location>
        <begin position="7"/>
        <end position="25"/>
    </location>
</feature>
<gene>
    <name evidence="2" type="ORF">ACFFFU_05355</name>
</gene>
<protein>
    <recommendedName>
        <fullName evidence="4">YgjV family protein</fullName>
    </recommendedName>
</protein>
<keyword evidence="1" id="KW-0472">Membrane</keyword>
<reference evidence="2 3" key="1">
    <citation type="submission" date="2024-09" db="EMBL/GenBank/DDBJ databases">
        <authorList>
            <person name="Sun Q."/>
            <person name="Mori K."/>
        </authorList>
    </citation>
    <scope>NUCLEOTIDE SEQUENCE [LARGE SCALE GENOMIC DNA]</scope>
    <source>
        <strain evidence="2 3">KCTC 52403</strain>
    </source>
</reference>
<keyword evidence="1" id="KW-1133">Transmembrane helix</keyword>
<feature type="transmembrane region" description="Helical" evidence="1">
    <location>
        <begin position="45"/>
        <end position="64"/>
    </location>
</feature>
<organism evidence="2 3">
    <name type="scientific">Luteimonas padinae</name>
    <dbReference type="NCBI Taxonomy" id="1714359"/>
    <lineage>
        <taxon>Bacteria</taxon>
        <taxon>Pseudomonadati</taxon>
        <taxon>Pseudomonadota</taxon>
        <taxon>Gammaproteobacteria</taxon>
        <taxon>Lysobacterales</taxon>
        <taxon>Lysobacteraceae</taxon>
        <taxon>Luteimonas</taxon>
    </lineage>
</organism>
<dbReference type="EMBL" id="JBHLTF010000025">
    <property type="protein sequence ID" value="MFC0717175.1"/>
    <property type="molecule type" value="Genomic_DNA"/>
</dbReference>
<evidence type="ECO:0000313" key="3">
    <source>
        <dbReference type="Proteomes" id="UP001589898"/>
    </source>
</evidence>
<keyword evidence="3" id="KW-1185">Reference proteome</keyword>
<sequence length="72" mass="8134">MNLTVPVLLYQLLFIGILMMARRLGRTWLNVAAGLCLLWTATHMFFPPLAVLQATVIVATYFVLRRTSARPT</sequence>
<evidence type="ECO:0000313" key="2">
    <source>
        <dbReference type="EMBL" id="MFC0717175.1"/>
    </source>
</evidence>
<proteinExistence type="predicted"/>
<keyword evidence="1" id="KW-0812">Transmembrane</keyword>
<dbReference type="Proteomes" id="UP001589898">
    <property type="component" value="Unassembled WGS sequence"/>
</dbReference>
<evidence type="ECO:0000256" key="1">
    <source>
        <dbReference type="SAM" id="Phobius"/>
    </source>
</evidence>
<evidence type="ECO:0008006" key="4">
    <source>
        <dbReference type="Google" id="ProtNLM"/>
    </source>
</evidence>